<organism evidence="8 9">
    <name type="scientific">Dictyobacter halimunensis</name>
    <dbReference type="NCBI Taxonomy" id="3026934"/>
    <lineage>
        <taxon>Bacteria</taxon>
        <taxon>Bacillati</taxon>
        <taxon>Chloroflexota</taxon>
        <taxon>Ktedonobacteria</taxon>
        <taxon>Ktedonobacterales</taxon>
        <taxon>Dictyobacteraceae</taxon>
        <taxon>Dictyobacter</taxon>
    </lineage>
</organism>
<dbReference type="InterPro" id="IPR049453">
    <property type="entry name" value="Memb_transporter_dom"/>
</dbReference>
<evidence type="ECO:0000256" key="6">
    <source>
        <dbReference type="SAM" id="Phobius"/>
    </source>
</evidence>
<comment type="subcellular location">
    <subcellularLocation>
        <location evidence="1">Membrane</location>
        <topology evidence="1">Multi-pass membrane protein</topology>
    </subcellularLocation>
</comment>
<name>A0ABQ6G2Z5_9CHLR</name>
<evidence type="ECO:0000313" key="9">
    <source>
        <dbReference type="Proteomes" id="UP001344906"/>
    </source>
</evidence>
<dbReference type="RefSeq" id="WP_338258109.1">
    <property type="nucleotide sequence ID" value="NZ_BSRI01000002.1"/>
</dbReference>
<feature type="transmembrane region" description="Helical" evidence="6">
    <location>
        <begin position="130"/>
        <end position="149"/>
    </location>
</feature>
<comment type="caution">
    <text evidence="8">The sequence shown here is derived from an EMBL/GenBank/DDBJ whole genome shotgun (WGS) entry which is preliminary data.</text>
</comment>
<evidence type="ECO:0000256" key="4">
    <source>
        <dbReference type="ARBA" id="ARBA00023136"/>
    </source>
</evidence>
<keyword evidence="2 6" id="KW-0812">Transmembrane</keyword>
<keyword evidence="5" id="KW-0175">Coiled coil</keyword>
<reference evidence="8 9" key="1">
    <citation type="submission" date="2023-02" db="EMBL/GenBank/DDBJ databases">
        <title>Dictyobacter halimunensis sp. nov., a new member of the class Ktedonobacteria from forest soil in a geothermal area.</title>
        <authorList>
            <person name="Rachmania M.K."/>
            <person name="Ningsih F."/>
            <person name="Sakai Y."/>
            <person name="Yabe S."/>
            <person name="Yokota A."/>
            <person name="Sjamsuridzal W."/>
        </authorList>
    </citation>
    <scope>NUCLEOTIDE SEQUENCE [LARGE SCALE GENOMIC DNA]</scope>
    <source>
        <strain evidence="8 9">S3.2.2.5</strain>
    </source>
</reference>
<gene>
    <name evidence="8" type="ORF">KDH_77030</name>
</gene>
<sequence>MWQERGPFLLFAAKSALAAGGSWAIAFALLGVEAAALAVVSSVIVVQVTSWQTVRKSIERILGVLFGIFLAVGVAHFFGLTFWTITLIIFLAQIVGLLLQKRGQYLATQIPISAALVLALGATANNYPLLRLLGAVVGGLVGTIVSLLLSPPVYVSRTQDALEELLARLAGALPTLADALAGRLSADEIRDIYPSMRKGEQWVRAAEQAYTLGVDSTRLNPWAHRARGLLVDYPDMLLALDRMTRQMRRIGYILATSEPAWSELAPQQSWAFDYASLLRDIGVLLTDLSTDLSSSNDESLKLDDLRARLEDAQWRLQNWQAQLERDAQSGEVPAEGQRLSTGSMLVMRGAILTDLRHMLAEVHDLIDAAYHDETRSVL</sequence>
<evidence type="ECO:0000256" key="2">
    <source>
        <dbReference type="ARBA" id="ARBA00022692"/>
    </source>
</evidence>
<feature type="transmembrane region" description="Helical" evidence="6">
    <location>
        <begin position="106"/>
        <end position="124"/>
    </location>
</feature>
<evidence type="ECO:0000256" key="3">
    <source>
        <dbReference type="ARBA" id="ARBA00022989"/>
    </source>
</evidence>
<dbReference type="Pfam" id="PF13515">
    <property type="entry name" value="FUSC_2"/>
    <property type="match status" value="1"/>
</dbReference>
<keyword evidence="3 6" id="KW-1133">Transmembrane helix</keyword>
<feature type="transmembrane region" description="Helical" evidence="6">
    <location>
        <begin position="28"/>
        <end position="46"/>
    </location>
</feature>
<proteinExistence type="predicted"/>
<evidence type="ECO:0000256" key="5">
    <source>
        <dbReference type="SAM" id="Coils"/>
    </source>
</evidence>
<feature type="transmembrane region" description="Helical" evidence="6">
    <location>
        <begin position="58"/>
        <end position="76"/>
    </location>
</feature>
<dbReference type="Proteomes" id="UP001344906">
    <property type="component" value="Unassembled WGS sequence"/>
</dbReference>
<dbReference type="EMBL" id="BSRI01000002">
    <property type="protein sequence ID" value="GLV60884.1"/>
    <property type="molecule type" value="Genomic_DNA"/>
</dbReference>
<evidence type="ECO:0000313" key="8">
    <source>
        <dbReference type="EMBL" id="GLV60884.1"/>
    </source>
</evidence>
<accession>A0ABQ6G2Z5</accession>
<keyword evidence="9" id="KW-1185">Reference proteome</keyword>
<keyword evidence="4 6" id="KW-0472">Membrane</keyword>
<evidence type="ECO:0000259" key="7">
    <source>
        <dbReference type="Pfam" id="PF13515"/>
    </source>
</evidence>
<feature type="domain" description="Integral membrane bound transporter" evidence="7">
    <location>
        <begin position="23"/>
        <end position="145"/>
    </location>
</feature>
<evidence type="ECO:0000256" key="1">
    <source>
        <dbReference type="ARBA" id="ARBA00004141"/>
    </source>
</evidence>
<protein>
    <recommendedName>
        <fullName evidence="7">Integral membrane bound transporter domain-containing protein</fullName>
    </recommendedName>
</protein>
<feature type="coiled-coil region" evidence="5">
    <location>
        <begin position="302"/>
        <end position="329"/>
    </location>
</feature>